<dbReference type="NCBIfam" id="TIGR01549">
    <property type="entry name" value="HAD-SF-IA-v1"/>
    <property type="match status" value="1"/>
</dbReference>
<accession>A0ABW5NQK7</accession>
<dbReference type="SFLD" id="SFLDS00003">
    <property type="entry name" value="Haloacid_Dehalogenase"/>
    <property type="match status" value="1"/>
</dbReference>
<sequence>MKITNKRAVFFDLDHTLWDFEKNSALAFQVIFEELDIKVSHQEFNKHYSPINAKYWKLYRDGEITQQELRYGRLKDTFLLIDFTADDILLERISQQYIRLLPENNNLFEGAVEVLDYLKPKYSLHIITNGPDEVQERKLKNANIGHYFDTITNSELAGCKKPHAGIFEYALKAANVDRKESIMIGDCIEADVQGAIDCGMEAIFFNEHNLEAPASIMQINHLLEIKNIL</sequence>
<keyword evidence="1" id="KW-0378">Hydrolase</keyword>
<dbReference type="NCBIfam" id="TIGR02254">
    <property type="entry name" value="YjjG_YfnB"/>
    <property type="match status" value="1"/>
</dbReference>
<dbReference type="GO" id="GO:0008253">
    <property type="term" value="F:5'-nucleotidase activity"/>
    <property type="evidence" value="ECO:0007669"/>
    <property type="project" value="UniProtKB-EC"/>
</dbReference>
<organism evidence="1 2">
    <name type="scientific">Flavobacterium suzhouense</name>
    <dbReference type="NCBI Taxonomy" id="1529638"/>
    <lineage>
        <taxon>Bacteria</taxon>
        <taxon>Pseudomonadati</taxon>
        <taxon>Bacteroidota</taxon>
        <taxon>Flavobacteriia</taxon>
        <taxon>Flavobacteriales</taxon>
        <taxon>Flavobacteriaceae</taxon>
        <taxon>Flavobacterium</taxon>
    </lineage>
</organism>
<evidence type="ECO:0000313" key="1">
    <source>
        <dbReference type="EMBL" id="MFD2601299.1"/>
    </source>
</evidence>
<name>A0ABW5NQK7_9FLAO</name>
<dbReference type="SUPFAM" id="SSF56784">
    <property type="entry name" value="HAD-like"/>
    <property type="match status" value="1"/>
</dbReference>
<dbReference type="EMBL" id="JBHUMD010000005">
    <property type="protein sequence ID" value="MFD2601299.1"/>
    <property type="molecule type" value="Genomic_DNA"/>
</dbReference>
<dbReference type="InterPro" id="IPR023214">
    <property type="entry name" value="HAD_sf"/>
</dbReference>
<dbReference type="RefSeq" id="WP_379819887.1">
    <property type="nucleotide sequence ID" value="NZ_JBHUMD010000005.1"/>
</dbReference>
<keyword evidence="2" id="KW-1185">Reference proteome</keyword>
<dbReference type="SFLD" id="SFLDG01129">
    <property type="entry name" value="C1.5:_HAD__Beta-PGM__Phosphata"/>
    <property type="match status" value="1"/>
</dbReference>
<dbReference type="InterPro" id="IPR011951">
    <property type="entry name" value="HAD-SF_hydro_IA_YjjG/PynA"/>
</dbReference>
<gene>
    <name evidence="1" type="ORF">ACFSR3_04460</name>
</gene>
<dbReference type="Pfam" id="PF00702">
    <property type="entry name" value="Hydrolase"/>
    <property type="match status" value="1"/>
</dbReference>
<dbReference type="InterPro" id="IPR006439">
    <property type="entry name" value="HAD-SF_hydro_IA"/>
</dbReference>
<dbReference type="Gene3D" id="1.10.150.240">
    <property type="entry name" value="Putative phosphatase, domain 2"/>
    <property type="match status" value="1"/>
</dbReference>
<dbReference type="Gene3D" id="3.40.50.1000">
    <property type="entry name" value="HAD superfamily/HAD-like"/>
    <property type="match status" value="1"/>
</dbReference>
<dbReference type="PANTHER" id="PTHR47478">
    <property type="match status" value="1"/>
</dbReference>
<proteinExistence type="predicted"/>
<reference evidence="2" key="1">
    <citation type="journal article" date="2019" name="Int. J. Syst. Evol. Microbiol.">
        <title>The Global Catalogue of Microorganisms (GCM) 10K type strain sequencing project: providing services to taxonomists for standard genome sequencing and annotation.</title>
        <authorList>
            <consortium name="The Broad Institute Genomics Platform"/>
            <consortium name="The Broad Institute Genome Sequencing Center for Infectious Disease"/>
            <person name="Wu L."/>
            <person name="Ma J."/>
        </authorList>
    </citation>
    <scope>NUCLEOTIDE SEQUENCE [LARGE SCALE GENOMIC DNA]</scope>
    <source>
        <strain evidence="2">KCTC 42107</strain>
    </source>
</reference>
<dbReference type="EC" id="3.1.3.5" evidence="1"/>
<dbReference type="SFLD" id="SFLDG01135">
    <property type="entry name" value="C1.5.6:_HAD__Beta-PGM__Phospha"/>
    <property type="match status" value="1"/>
</dbReference>
<dbReference type="InterPro" id="IPR036412">
    <property type="entry name" value="HAD-like_sf"/>
</dbReference>
<dbReference type="InterPro" id="IPR052550">
    <property type="entry name" value="Pyrimidine_5'-ntase_YjjG"/>
</dbReference>
<protein>
    <submittedName>
        <fullName evidence="1">YjjG family noncanonical pyrimidine nucleotidase</fullName>
        <ecNumber evidence="1">3.1.3.5</ecNumber>
    </submittedName>
</protein>
<dbReference type="InterPro" id="IPR023198">
    <property type="entry name" value="PGP-like_dom2"/>
</dbReference>
<dbReference type="PANTHER" id="PTHR47478:SF1">
    <property type="entry name" value="PYRIMIDINE 5'-NUCLEOTIDASE YJJG"/>
    <property type="match status" value="1"/>
</dbReference>
<evidence type="ECO:0000313" key="2">
    <source>
        <dbReference type="Proteomes" id="UP001597480"/>
    </source>
</evidence>
<comment type="caution">
    <text evidence="1">The sequence shown here is derived from an EMBL/GenBank/DDBJ whole genome shotgun (WGS) entry which is preliminary data.</text>
</comment>
<dbReference type="Proteomes" id="UP001597480">
    <property type="component" value="Unassembled WGS sequence"/>
</dbReference>